<dbReference type="Proteomes" id="UP000026962">
    <property type="component" value="Chromosome 8"/>
</dbReference>
<evidence type="ECO:0000256" key="1">
    <source>
        <dbReference type="SAM" id="MobiDB-lite"/>
    </source>
</evidence>
<accession>A0A0E0LTF7</accession>
<feature type="region of interest" description="Disordered" evidence="1">
    <location>
        <begin position="23"/>
        <end position="83"/>
    </location>
</feature>
<dbReference type="AlphaFoldDB" id="A0A0E0LTF7"/>
<dbReference type="HOGENOM" id="CLU_2546563_0_0_1"/>
<evidence type="ECO:0000313" key="3">
    <source>
        <dbReference type="Proteomes" id="UP000026962"/>
    </source>
</evidence>
<evidence type="ECO:0000313" key="2">
    <source>
        <dbReference type="EnsemblPlants" id="OPUNC08G08820.1"/>
    </source>
</evidence>
<protein>
    <submittedName>
        <fullName evidence="2">Uncharacterized protein</fullName>
    </submittedName>
</protein>
<sequence length="83" mass="9370">MEVMGNLAGWRFEARMHKPTFDDNLRLFQPPQRPSRHSSERTPSTAGSYHGEETIAADPTPLAPEGNKGIENYGRGTKPWHPR</sequence>
<dbReference type="EnsemblPlants" id="OPUNC08G08820.1">
    <property type="protein sequence ID" value="OPUNC08G08820.1"/>
    <property type="gene ID" value="OPUNC08G08820"/>
</dbReference>
<dbReference type="Gramene" id="OPUNC08G08820.1">
    <property type="protein sequence ID" value="OPUNC08G08820.1"/>
    <property type="gene ID" value="OPUNC08G08820"/>
</dbReference>
<name>A0A0E0LTF7_ORYPU</name>
<keyword evidence="3" id="KW-1185">Reference proteome</keyword>
<proteinExistence type="predicted"/>
<reference evidence="2" key="2">
    <citation type="submission" date="2018-05" db="EMBL/GenBank/DDBJ databases">
        <title>OpunRS2 (Oryza punctata Reference Sequence Version 2).</title>
        <authorList>
            <person name="Zhang J."/>
            <person name="Kudrna D."/>
            <person name="Lee S."/>
            <person name="Talag J."/>
            <person name="Welchert J."/>
            <person name="Wing R.A."/>
        </authorList>
    </citation>
    <scope>NUCLEOTIDE SEQUENCE [LARGE SCALE GENOMIC DNA]</scope>
</reference>
<organism evidence="2">
    <name type="scientific">Oryza punctata</name>
    <name type="common">Red rice</name>
    <dbReference type="NCBI Taxonomy" id="4537"/>
    <lineage>
        <taxon>Eukaryota</taxon>
        <taxon>Viridiplantae</taxon>
        <taxon>Streptophyta</taxon>
        <taxon>Embryophyta</taxon>
        <taxon>Tracheophyta</taxon>
        <taxon>Spermatophyta</taxon>
        <taxon>Magnoliopsida</taxon>
        <taxon>Liliopsida</taxon>
        <taxon>Poales</taxon>
        <taxon>Poaceae</taxon>
        <taxon>BOP clade</taxon>
        <taxon>Oryzoideae</taxon>
        <taxon>Oryzeae</taxon>
        <taxon>Oryzinae</taxon>
        <taxon>Oryza</taxon>
    </lineage>
</organism>
<reference evidence="2" key="1">
    <citation type="submission" date="2015-04" db="UniProtKB">
        <authorList>
            <consortium name="EnsemblPlants"/>
        </authorList>
    </citation>
    <scope>IDENTIFICATION</scope>
</reference>